<keyword evidence="1" id="KW-0472">Membrane</keyword>
<keyword evidence="3" id="KW-1185">Reference proteome</keyword>
<keyword evidence="1" id="KW-1133">Transmembrane helix</keyword>
<protein>
    <submittedName>
        <fullName evidence="2">Uncharacterized protein</fullName>
    </submittedName>
</protein>
<dbReference type="NCBIfam" id="NF041644">
    <property type="entry name" value="CBO0543_fam"/>
    <property type="match status" value="1"/>
</dbReference>
<evidence type="ECO:0000313" key="3">
    <source>
        <dbReference type="Proteomes" id="UP000284416"/>
    </source>
</evidence>
<dbReference type="Proteomes" id="UP000284416">
    <property type="component" value="Unassembled WGS sequence"/>
</dbReference>
<feature type="transmembrane region" description="Helical" evidence="1">
    <location>
        <begin position="91"/>
        <end position="111"/>
    </location>
</feature>
<name>A0A417YYP6_9BACI</name>
<dbReference type="OrthoDB" id="2930674at2"/>
<feature type="transmembrane region" description="Helical" evidence="1">
    <location>
        <begin position="30"/>
        <end position="52"/>
    </location>
</feature>
<evidence type="ECO:0000313" key="2">
    <source>
        <dbReference type="EMBL" id="RHW42888.1"/>
    </source>
</evidence>
<feature type="transmembrane region" description="Helical" evidence="1">
    <location>
        <begin position="59"/>
        <end position="79"/>
    </location>
</feature>
<organism evidence="2 3">
    <name type="scientific">Neobacillus notoginsengisoli</name>
    <dbReference type="NCBI Taxonomy" id="1578198"/>
    <lineage>
        <taxon>Bacteria</taxon>
        <taxon>Bacillati</taxon>
        <taxon>Bacillota</taxon>
        <taxon>Bacilli</taxon>
        <taxon>Bacillales</taxon>
        <taxon>Bacillaceae</taxon>
        <taxon>Neobacillus</taxon>
    </lineage>
</organism>
<reference evidence="2 3" key="1">
    <citation type="journal article" date="2017" name="Int. J. Syst. Evol. Microbiol.">
        <title>Bacillus notoginsengisoli sp. nov., a novel bacterium isolated from the rhizosphere of Panax notoginseng.</title>
        <authorList>
            <person name="Zhang M.Y."/>
            <person name="Cheng J."/>
            <person name="Cai Y."/>
            <person name="Zhang T.Y."/>
            <person name="Wu Y.Y."/>
            <person name="Manikprabhu D."/>
            <person name="Li W.J."/>
            <person name="Zhang Y.X."/>
        </authorList>
    </citation>
    <scope>NUCLEOTIDE SEQUENCE [LARGE SCALE GENOMIC DNA]</scope>
    <source>
        <strain evidence="2 3">JCM 30743</strain>
    </source>
</reference>
<dbReference type="EMBL" id="QWEG01000002">
    <property type="protein sequence ID" value="RHW42888.1"/>
    <property type="molecule type" value="Genomic_DNA"/>
</dbReference>
<gene>
    <name evidence="2" type="ORF">D1B31_03965</name>
</gene>
<sequence>MFGSLLGTYLELYFTGKGWYAFPIRPLPEIFTINILFTLAGLPILTAAFLWLCKKLNPFQTILLILISSTTMAAAEPIAETLGLLTHHPNWHHTNTLIGYTLYLTLIRLLWK</sequence>
<keyword evidence="1" id="KW-0812">Transmembrane</keyword>
<dbReference type="InterPro" id="IPR048147">
    <property type="entry name" value="CBO0543-like"/>
</dbReference>
<evidence type="ECO:0000256" key="1">
    <source>
        <dbReference type="SAM" id="Phobius"/>
    </source>
</evidence>
<dbReference type="AlphaFoldDB" id="A0A417YYP6"/>
<proteinExistence type="predicted"/>
<comment type="caution">
    <text evidence="2">The sequence shown here is derived from an EMBL/GenBank/DDBJ whole genome shotgun (WGS) entry which is preliminary data.</text>
</comment>
<accession>A0A417YYP6</accession>